<keyword evidence="9 15" id="KW-0238">DNA-binding</keyword>
<dbReference type="PROSITE" id="PS51068">
    <property type="entry name" value="FPG_CAT"/>
    <property type="match status" value="1"/>
</dbReference>
<dbReference type="SMART" id="SM00898">
    <property type="entry name" value="Fapy_DNA_glyco"/>
    <property type="match status" value="1"/>
</dbReference>
<dbReference type="NCBIfam" id="TIGR00577">
    <property type="entry name" value="fpg"/>
    <property type="match status" value="1"/>
</dbReference>
<dbReference type="PANTHER" id="PTHR22993:SF9">
    <property type="entry name" value="FORMAMIDOPYRIMIDINE-DNA GLYCOSYLASE"/>
    <property type="match status" value="1"/>
</dbReference>
<name>A0ABP9WJ78_9MICO</name>
<feature type="domain" description="FPG-type" evidence="16">
    <location>
        <begin position="268"/>
        <end position="302"/>
    </location>
</feature>
<evidence type="ECO:0000256" key="2">
    <source>
        <dbReference type="ARBA" id="ARBA00009409"/>
    </source>
</evidence>
<evidence type="ECO:0000256" key="14">
    <source>
        <dbReference type="ARBA" id="ARBA00044632"/>
    </source>
</evidence>
<organism evidence="18 19">
    <name type="scientific">Demequina sediminis</name>
    <dbReference type="NCBI Taxonomy" id="1930058"/>
    <lineage>
        <taxon>Bacteria</taxon>
        <taxon>Bacillati</taxon>
        <taxon>Actinomycetota</taxon>
        <taxon>Actinomycetes</taxon>
        <taxon>Micrococcales</taxon>
        <taxon>Demequinaceae</taxon>
        <taxon>Demequina</taxon>
    </lineage>
</organism>
<dbReference type="SUPFAM" id="SSF57716">
    <property type="entry name" value="Glucocorticoid receptor-like (DNA-binding domain)"/>
    <property type="match status" value="1"/>
</dbReference>
<dbReference type="Pfam" id="PF06831">
    <property type="entry name" value="H2TH"/>
    <property type="match status" value="1"/>
</dbReference>
<dbReference type="InterPro" id="IPR020629">
    <property type="entry name" value="FPG_Glyclase"/>
</dbReference>
<dbReference type="InterPro" id="IPR010663">
    <property type="entry name" value="Znf_FPG/IleRS"/>
</dbReference>
<keyword evidence="4 15" id="KW-0479">Metal-binding</keyword>
<evidence type="ECO:0000259" key="17">
    <source>
        <dbReference type="PROSITE" id="PS51068"/>
    </source>
</evidence>
<dbReference type="SUPFAM" id="SSF81624">
    <property type="entry name" value="N-terminal domain of MutM-like DNA repair proteins"/>
    <property type="match status" value="1"/>
</dbReference>
<dbReference type="EC" id="3.2.2.23" evidence="15"/>
<evidence type="ECO:0000256" key="3">
    <source>
        <dbReference type="ARBA" id="ARBA00011245"/>
    </source>
</evidence>
<dbReference type="HAMAP" id="MF_00103">
    <property type="entry name" value="Fapy_DNA_glycosyl"/>
    <property type="match status" value="1"/>
</dbReference>
<dbReference type="RefSeq" id="WP_286215504.1">
    <property type="nucleotide sequence ID" value="NZ_AP027736.1"/>
</dbReference>
<comment type="subunit">
    <text evidence="3 15">Monomer.</text>
</comment>
<comment type="caution">
    <text evidence="18">The sequence shown here is derived from an EMBL/GenBank/DDBJ whole genome shotgun (WGS) entry which is preliminary data.</text>
</comment>
<dbReference type="InterPro" id="IPR035937">
    <property type="entry name" value="FPG_N"/>
</dbReference>
<dbReference type="EMBL" id="BAABRR010000013">
    <property type="protein sequence ID" value="GAA5519800.1"/>
    <property type="molecule type" value="Genomic_DNA"/>
</dbReference>
<evidence type="ECO:0000256" key="5">
    <source>
        <dbReference type="ARBA" id="ARBA00022763"/>
    </source>
</evidence>
<dbReference type="CDD" id="cd08966">
    <property type="entry name" value="EcFpg-like_N"/>
    <property type="match status" value="1"/>
</dbReference>
<dbReference type="InterPro" id="IPR012319">
    <property type="entry name" value="FPG_cat"/>
</dbReference>
<reference evidence="18 19" key="1">
    <citation type="submission" date="2024-02" db="EMBL/GenBank/DDBJ databases">
        <title>Lysinimicrobium sediminis NBRC 112286.</title>
        <authorList>
            <person name="Ichikawa N."/>
            <person name="Katano-Makiyama Y."/>
            <person name="Hidaka K."/>
        </authorList>
    </citation>
    <scope>NUCLEOTIDE SEQUENCE [LARGE SCALE GENOMIC DNA]</scope>
    <source>
        <strain evidence="18 19">NBRC 112286</strain>
    </source>
</reference>
<feature type="domain" description="Formamidopyrimidine-DNA glycosylase catalytic" evidence="17">
    <location>
        <begin position="2"/>
        <end position="129"/>
    </location>
</feature>
<sequence length="313" mass="33305">MPELPEVETVRRGLSTLVTGARIDAVEVRRDSCVRLLPGGAAEFAAELTGLRLSRLARRGKFLWAEVAPRAGDDAPVLALSAHLGMSGQFRVHDAAVAGVPDPHPHCRARLGLGDPDLTLDFLDQRTFGYLHVEPLVPTPDGGPGGEGTPLPLVPASVAHIGRDALDPALDLAAASRALRRGTRGIKQVLLDQTVVSGIGNIYADEALWRARVHPERPAHALTASSARALLVATQDVMRDALDQGGTSFDALYVNVNGESGYFSRALEAYGRAGEPCSRCGAPLTRASIGGRSTHWCARCQRRWSARRANPGS</sequence>
<dbReference type="EC" id="4.2.99.18" evidence="15"/>
<gene>
    <name evidence="18" type="primary">fpg1</name>
    <name evidence="15" type="synonym">fpg</name>
    <name evidence="15" type="synonym">mutM</name>
    <name evidence="18" type="ORF">Lsed01_02257</name>
</gene>
<comment type="caution">
    <text evidence="15">Lacks conserved residue(s) required for the propagation of feature annotation.</text>
</comment>
<keyword evidence="6 15" id="KW-0863">Zinc-finger</keyword>
<feature type="binding site" evidence="15">
    <location>
        <position position="126"/>
    </location>
    <ligand>
        <name>DNA</name>
        <dbReference type="ChEBI" id="CHEBI:16991"/>
    </ligand>
</feature>
<feature type="active site" description="Proton donor; for beta-elimination activity" evidence="15">
    <location>
        <position position="61"/>
    </location>
</feature>
<keyword evidence="19" id="KW-1185">Reference proteome</keyword>
<dbReference type="InterPro" id="IPR015886">
    <property type="entry name" value="H2TH_FPG"/>
</dbReference>
<keyword evidence="8 15" id="KW-0862">Zinc</keyword>
<dbReference type="SUPFAM" id="SSF46946">
    <property type="entry name" value="S13-like H2TH domain"/>
    <property type="match status" value="1"/>
</dbReference>
<evidence type="ECO:0000256" key="9">
    <source>
        <dbReference type="ARBA" id="ARBA00023125"/>
    </source>
</evidence>
<dbReference type="PROSITE" id="PS01242">
    <property type="entry name" value="ZF_FPG_1"/>
    <property type="match status" value="1"/>
</dbReference>
<protein>
    <recommendedName>
        <fullName evidence="15">Formamidopyrimidine-DNA glycosylase</fullName>
        <shortName evidence="15">Fapy-DNA glycosylase</shortName>
        <ecNumber evidence="15">3.2.2.23</ecNumber>
    </recommendedName>
    <alternativeName>
        <fullName evidence="15">DNA-(apurinic or apyrimidinic site) lyase MutM</fullName>
        <shortName evidence="15">AP lyase MutM</shortName>
        <ecNumber evidence="15">4.2.99.18</ecNumber>
    </alternativeName>
</protein>
<dbReference type="PROSITE" id="PS51066">
    <property type="entry name" value="ZF_FPG_2"/>
    <property type="match status" value="1"/>
</dbReference>
<evidence type="ECO:0000259" key="16">
    <source>
        <dbReference type="PROSITE" id="PS51066"/>
    </source>
</evidence>
<accession>A0ABP9WJ78</accession>
<keyword evidence="5 15" id="KW-0227">DNA damage</keyword>
<evidence type="ECO:0000256" key="4">
    <source>
        <dbReference type="ARBA" id="ARBA00022723"/>
    </source>
</evidence>
<keyword evidence="13 15" id="KW-0326">Glycosidase</keyword>
<evidence type="ECO:0000313" key="18">
    <source>
        <dbReference type="EMBL" id="GAA5519800.1"/>
    </source>
</evidence>
<proteinExistence type="inferred from homology"/>
<comment type="function">
    <text evidence="15">Involved in base excision repair of DNA damaged by oxidation or by mutagenic agents. Acts as DNA glycosylase that recognizes and removes damaged bases. Has a preference for oxidized purines, such as 7,8-dihydro-8-oxoguanine (8-oxoG). Has AP (apurinic/apyrimidinic) lyase activity and introduces nicks in the DNA strand. Cleaves the DNA backbone by beta-delta elimination to generate a single-strand break at the site of the removed base with both 3'- and 5'-phosphates.</text>
</comment>
<evidence type="ECO:0000313" key="19">
    <source>
        <dbReference type="Proteomes" id="UP001426770"/>
    </source>
</evidence>
<evidence type="ECO:0000256" key="6">
    <source>
        <dbReference type="ARBA" id="ARBA00022771"/>
    </source>
</evidence>
<evidence type="ECO:0000256" key="11">
    <source>
        <dbReference type="ARBA" id="ARBA00023239"/>
    </source>
</evidence>
<evidence type="ECO:0000256" key="12">
    <source>
        <dbReference type="ARBA" id="ARBA00023268"/>
    </source>
</evidence>
<keyword evidence="11 15" id="KW-0456">Lyase</keyword>
<dbReference type="PANTHER" id="PTHR22993">
    <property type="entry name" value="FORMAMIDOPYRIMIDINE-DNA GLYCOSYLASE"/>
    <property type="match status" value="1"/>
</dbReference>
<comment type="catalytic activity">
    <reaction evidence="1 15">
        <text>Hydrolysis of DNA containing ring-opened 7-methylguanine residues, releasing 2,6-diamino-4-hydroxy-5-(N-methyl)formamidopyrimidine.</text>
        <dbReference type="EC" id="3.2.2.23"/>
    </reaction>
</comment>
<dbReference type="SMART" id="SM01232">
    <property type="entry name" value="H2TH"/>
    <property type="match status" value="1"/>
</dbReference>
<dbReference type="InterPro" id="IPR000214">
    <property type="entry name" value="Znf_DNA_glyclase/AP_lyase"/>
</dbReference>
<evidence type="ECO:0000256" key="7">
    <source>
        <dbReference type="ARBA" id="ARBA00022801"/>
    </source>
</evidence>
<evidence type="ECO:0000256" key="8">
    <source>
        <dbReference type="ARBA" id="ARBA00022833"/>
    </source>
</evidence>
<dbReference type="Proteomes" id="UP001426770">
    <property type="component" value="Unassembled WGS sequence"/>
</dbReference>
<dbReference type="Pfam" id="PF06827">
    <property type="entry name" value="zf-FPG_IleRS"/>
    <property type="match status" value="1"/>
</dbReference>
<dbReference type="Gene3D" id="1.10.8.50">
    <property type="match status" value="1"/>
</dbReference>
<evidence type="ECO:0000256" key="15">
    <source>
        <dbReference type="HAMAP-Rule" id="MF_00103"/>
    </source>
</evidence>
<dbReference type="InterPro" id="IPR010979">
    <property type="entry name" value="Ribosomal_uS13-like_H2TH"/>
</dbReference>
<evidence type="ECO:0000256" key="10">
    <source>
        <dbReference type="ARBA" id="ARBA00023204"/>
    </source>
</evidence>
<comment type="similarity">
    <text evidence="2 15">Belongs to the FPG family.</text>
</comment>
<comment type="catalytic activity">
    <reaction evidence="14 15">
        <text>2'-deoxyribonucleotide-(2'-deoxyribose 5'-phosphate)-2'-deoxyribonucleotide-DNA = a 3'-end 2'-deoxyribonucleotide-(2,3-dehydro-2,3-deoxyribose 5'-phosphate)-DNA + a 5'-end 5'-phospho-2'-deoxyribonucleoside-DNA + H(+)</text>
        <dbReference type="Rhea" id="RHEA:66592"/>
        <dbReference type="Rhea" id="RHEA-COMP:13180"/>
        <dbReference type="Rhea" id="RHEA-COMP:16897"/>
        <dbReference type="Rhea" id="RHEA-COMP:17067"/>
        <dbReference type="ChEBI" id="CHEBI:15378"/>
        <dbReference type="ChEBI" id="CHEBI:136412"/>
        <dbReference type="ChEBI" id="CHEBI:157695"/>
        <dbReference type="ChEBI" id="CHEBI:167181"/>
        <dbReference type="EC" id="4.2.99.18"/>
    </reaction>
</comment>
<feature type="active site" description="Schiff-base intermediate with DNA" evidence="15">
    <location>
        <position position="2"/>
    </location>
</feature>
<dbReference type="InterPro" id="IPR015887">
    <property type="entry name" value="DNA_glyclase_Znf_dom_DNA_BS"/>
</dbReference>
<dbReference type="Pfam" id="PF01149">
    <property type="entry name" value="Fapy_DNA_glyco"/>
    <property type="match status" value="1"/>
</dbReference>
<feature type="binding site" evidence="15">
    <location>
        <position position="104"/>
    </location>
    <ligand>
        <name>DNA</name>
        <dbReference type="ChEBI" id="CHEBI:16991"/>
    </ligand>
</feature>
<feature type="active site" description="Proton donor" evidence="15">
    <location>
        <position position="3"/>
    </location>
</feature>
<feature type="active site" description="Proton donor; for delta-elimination activity" evidence="15">
    <location>
        <position position="292"/>
    </location>
</feature>
<dbReference type="NCBIfam" id="NF002211">
    <property type="entry name" value="PRK01103.1"/>
    <property type="match status" value="1"/>
</dbReference>
<evidence type="ECO:0000256" key="1">
    <source>
        <dbReference type="ARBA" id="ARBA00001668"/>
    </source>
</evidence>
<keyword evidence="10 15" id="KW-0234">DNA repair</keyword>
<comment type="cofactor">
    <cofactor evidence="15">
        <name>Zn(2+)</name>
        <dbReference type="ChEBI" id="CHEBI:29105"/>
    </cofactor>
    <text evidence="15">Binds 1 zinc ion per subunit.</text>
</comment>
<dbReference type="Gene3D" id="3.20.190.10">
    <property type="entry name" value="MutM-like, N-terminal"/>
    <property type="match status" value="1"/>
</dbReference>
<keyword evidence="7 15" id="KW-0378">Hydrolase</keyword>
<evidence type="ECO:0000256" key="13">
    <source>
        <dbReference type="ARBA" id="ARBA00023295"/>
    </source>
</evidence>
<keyword evidence="12 15" id="KW-0511">Multifunctional enzyme</keyword>